<evidence type="ECO:0000256" key="1">
    <source>
        <dbReference type="SAM" id="MobiDB-lite"/>
    </source>
</evidence>
<feature type="chain" id="PRO_5012160404" evidence="2">
    <location>
        <begin position="26"/>
        <end position="530"/>
    </location>
</feature>
<dbReference type="Gene3D" id="2.130.10.10">
    <property type="entry name" value="YVTN repeat-like/Quinoprotein amine dehydrogenase"/>
    <property type="match status" value="1"/>
</dbReference>
<protein>
    <submittedName>
        <fullName evidence="3">Uncharacterized protein</fullName>
    </submittedName>
</protein>
<accession>A0A1M4UPV8</accession>
<evidence type="ECO:0000313" key="3">
    <source>
        <dbReference type="EMBL" id="SHE58744.1"/>
    </source>
</evidence>
<feature type="signal peptide" evidence="2">
    <location>
        <begin position="1"/>
        <end position="25"/>
    </location>
</feature>
<reference evidence="3 4" key="1">
    <citation type="submission" date="2016-11" db="EMBL/GenBank/DDBJ databases">
        <authorList>
            <person name="Jaros S."/>
            <person name="Januszkiewicz K."/>
            <person name="Wedrychowicz H."/>
        </authorList>
    </citation>
    <scope>NUCLEOTIDE SEQUENCE [LARGE SCALE GENOMIC DNA]</scope>
    <source>
        <strain evidence="3 4">DSM 16112</strain>
    </source>
</reference>
<keyword evidence="2" id="KW-0732">Signal</keyword>
<feature type="compositionally biased region" description="Basic and acidic residues" evidence="1">
    <location>
        <begin position="519"/>
        <end position="530"/>
    </location>
</feature>
<name>A0A1M4UPV8_9BURK</name>
<dbReference type="Proteomes" id="UP000184327">
    <property type="component" value="Unassembled WGS sequence"/>
</dbReference>
<keyword evidence="4" id="KW-1185">Reference proteome</keyword>
<evidence type="ECO:0000256" key="2">
    <source>
        <dbReference type="SAM" id="SignalP"/>
    </source>
</evidence>
<gene>
    <name evidence="3" type="ORF">SAMN02745117_00539</name>
</gene>
<dbReference type="AlphaFoldDB" id="A0A1M4UPV8"/>
<dbReference type="EMBL" id="FQUZ01000004">
    <property type="protein sequence ID" value="SHE58744.1"/>
    <property type="molecule type" value="Genomic_DNA"/>
</dbReference>
<dbReference type="STRING" id="1122156.SAMN02745117_00539"/>
<dbReference type="RefSeq" id="WP_073354416.1">
    <property type="nucleotide sequence ID" value="NZ_FQUZ01000004.1"/>
</dbReference>
<feature type="region of interest" description="Disordered" evidence="1">
    <location>
        <begin position="511"/>
        <end position="530"/>
    </location>
</feature>
<dbReference type="SUPFAM" id="SSF63829">
    <property type="entry name" value="Calcium-dependent phosphotriesterase"/>
    <property type="match status" value="1"/>
</dbReference>
<evidence type="ECO:0000313" key="4">
    <source>
        <dbReference type="Proteomes" id="UP000184327"/>
    </source>
</evidence>
<dbReference type="InterPro" id="IPR015943">
    <property type="entry name" value="WD40/YVTN_repeat-like_dom_sf"/>
</dbReference>
<sequence length="530" mass="57461">MTHPKFPAKALAIAITLAASAAASAPTTHYGDAPRGFYQIVAHGDEVFAAFAGTIEDYMADPVSYPKGATPGGVFVFDAASLQLKQEIPLQADAGALALNLAKNQLVVGHTHHHAVSTIDLDTRQTRYHELDTRHGDAFYRVRYVTTDAQGDLYVSAYDWRSPFQSAVFKFGPSGQKAPGFAVQPFDGFSLPVFITSRFSTDGQPQLLHGSAQVRAADLQTGAVEYQSASPIRSTGQEAVSFYNYIEGPGNTIIATNNFSWFDGSQGDPNLYLFERGKENQPQPLFTANTALEAIYHPQASQLYATSFGSYFNGKGAQVLSIIGIDGSQPFGQSRFENIRFDNAVPNSLAMRRSDAGTDLFVTLRMPAIQIAKVRIAPDVKGIDGIRTPGACSVTIWNFESRDTLAPVPCDFVDIEQQFKDNLQSAQAFAQSAPQKLKEAEEAAAASRKALADAQTELAAKPDDAERKKALETARYAAQINDFMLIATSRSAASAERAVTGARQFLLDYQEQNRASHANHADGRAVRKKD</sequence>
<organism evidence="3 4">
    <name type="scientific">Lampropedia hyalina DSM 16112</name>
    <dbReference type="NCBI Taxonomy" id="1122156"/>
    <lineage>
        <taxon>Bacteria</taxon>
        <taxon>Pseudomonadati</taxon>
        <taxon>Pseudomonadota</taxon>
        <taxon>Betaproteobacteria</taxon>
        <taxon>Burkholderiales</taxon>
        <taxon>Comamonadaceae</taxon>
        <taxon>Lampropedia</taxon>
    </lineage>
</organism>
<proteinExistence type="predicted"/>